<dbReference type="InterPro" id="IPR044974">
    <property type="entry name" value="Disease_R_plants"/>
</dbReference>
<dbReference type="InterPro" id="IPR055414">
    <property type="entry name" value="LRR_R13L4/SHOC2-like"/>
</dbReference>
<gene>
    <name evidence="8" type="ORF">FSB_LOCUS8856</name>
</gene>
<dbReference type="SUPFAM" id="SSF52058">
    <property type="entry name" value="L domain-like"/>
    <property type="match status" value="1"/>
</dbReference>
<evidence type="ECO:0000313" key="8">
    <source>
        <dbReference type="EMBL" id="SPC80974.1"/>
    </source>
</evidence>
<feature type="domain" description="Disease resistance protein winged helix" evidence="6">
    <location>
        <begin position="770"/>
        <end position="825"/>
    </location>
</feature>
<accession>A0A2N9F2E9</accession>
<dbReference type="SUPFAM" id="SSF52540">
    <property type="entry name" value="P-loop containing nucleoside triphosphate hydrolases"/>
    <property type="match status" value="1"/>
</dbReference>
<evidence type="ECO:0000259" key="5">
    <source>
        <dbReference type="Pfam" id="PF00931"/>
    </source>
</evidence>
<dbReference type="AlphaFoldDB" id="A0A2N9F2E9"/>
<evidence type="ECO:0000256" key="3">
    <source>
        <dbReference type="SAM" id="Coils"/>
    </source>
</evidence>
<dbReference type="InterPro" id="IPR002182">
    <property type="entry name" value="NB-ARC"/>
</dbReference>
<dbReference type="EMBL" id="OIVN01000484">
    <property type="protein sequence ID" value="SPC80974.1"/>
    <property type="molecule type" value="Genomic_DNA"/>
</dbReference>
<sequence length="1262" mass="146221">MAILSIISKLSHAYVLDLSIIFIVLWCGYFTIILLSYRYFQRVKDHHKRVIRNFKLLEAVIKDVEDVSESGRKIDEKPNQLRDSQLKSGATLQLGDAGRSWVERTKTVVRMVKACDETYQKLSERRTFLKWVYSGFTDFNEIRGLDAKLGLIRAEIHYQLWDNHKEICKSLDLSRSIVRSLQDRPIVEQNSFTYKRAAPTVSIEWDFKVLITNNRGLVPDEQKEMEYLIMFQLHLLHAFLRDLEGLSLESETEKAWVEEAEHILGELQDDIHSIQKTAHRVRWLPYFRNWMARRQLRERFGHSKKRLRQLMLKKYWFGLTFIRRVPSKSVRPSPQKQTQQQATRTDDKEILDLLDQFHKQLNLEKPKVHSRLKKLADSFNEVHRLLIGTNKGAVEGMENSRKAWKEQMKIIVKDAITSLSLASQSQKSNSRRAWKDQMKIIVKDAITSLSPTSESQNRNSKMAWKDQVKIIVKDAITYVSPASQSQKSNTTHKDTDDHPWQKFSAEIEREIERFEQAIDILSLSIEECRIELREETNSVVGLEEDVHEMVSRLTANSSTEHFSTLSIVGMEGIGKTTLAKVVFNHKAIKNHFECRYWVSLPDHIVDHKNLLLSILAKVVMPNHDENENEKDYSFKEVKDFLKAKKYLLVLDKISNKETWDTLIEAFRDSKNGSRILLTTRDKSPEPSQPDQLSSELKNLAEKFVKRCGGLPLCILSHGYLLSGKEVSTKELSRVLEHVSPYQTPWSDNLETNGKDLPPHLKKCLSYYAQFPRDYEISDRRLAALWVAEGMVKRSSDQEEESLKSVAEKYLAELIRRNLVQIVDGTLNQKFETCFFPATLRQLWLREHPSSGLDQQVLYYSFESSSHGHDDGDGDGIKSPNILQNCRNPRSMLCFDSREGDTPGEDIGIFLQKHIASGHLLQLKVLDLEHVFRPQLPKNIGKLIHLTYLGLRWTFLESIPPSIGKLVNLETLDVKHSYIRTLPSSIWKLEKLQHLYMSDICRSKIEHQPKAKLIYHEPNTNFLQNLELLRGAFIDKDSPFKDALKKMKKLQILDLAFQLEVSEQNDLSESLEELQHLQELTLKSIDEMGRPQDLHVKHLSCLVNLSTLYLFGKLMNPSIIINLSGIPQSLTELTLSASGLSDDPMPKLEKLHNLRSLCFYHGSYTGKKMVCSNGGFPELHVLKFWMLQELEEWNVQEHAMPSLKRLEIRSCKKLKVPTNHELRHLKSLRELKLKDMPVEFKKSIEKNKELIWGDIAFFPVNIT</sequence>
<dbReference type="Gene3D" id="1.10.10.10">
    <property type="entry name" value="Winged helix-like DNA-binding domain superfamily/Winged helix DNA-binding domain"/>
    <property type="match status" value="1"/>
</dbReference>
<keyword evidence="4" id="KW-0472">Membrane</keyword>
<protein>
    <submittedName>
        <fullName evidence="8">Uncharacterized protein</fullName>
    </submittedName>
</protein>
<dbReference type="Gene3D" id="3.80.10.10">
    <property type="entry name" value="Ribonuclease Inhibitor"/>
    <property type="match status" value="1"/>
</dbReference>
<dbReference type="Pfam" id="PF23559">
    <property type="entry name" value="WHD_DRP"/>
    <property type="match status" value="1"/>
</dbReference>
<dbReference type="PANTHER" id="PTHR23155">
    <property type="entry name" value="DISEASE RESISTANCE PROTEIN RP"/>
    <property type="match status" value="1"/>
</dbReference>
<proteinExistence type="predicted"/>
<dbReference type="InterPro" id="IPR058922">
    <property type="entry name" value="WHD_DRP"/>
</dbReference>
<dbReference type="Pfam" id="PF23598">
    <property type="entry name" value="LRR_14"/>
    <property type="match status" value="1"/>
</dbReference>
<dbReference type="GO" id="GO:0098542">
    <property type="term" value="P:defense response to other organism"/>
    <property type="evidence" value="ECO:0007669"/>
    <property type="project" value="TreeGrafter"/>
</dbReference>
<keyword evidence="3" id="KW-0175">Coiled coil</keyword>
<feature type="coiled-coil region" evidence="3">
    <location>
        <begin position="504"/>
        <end position="545"/>
    </location>
</feature>
<keyword evidence="4" id="KW-1133">Transmembrane helix</keyword>
<keyword evidence="1" id="KW-0677">Repeat</keyword>
<feature type="domain" description="Disease resistance R13L4/SHOC-2-like LRR" evidence="7">
    <location>
        <begin position="922"/>
        <end position="1232"/>
    </location>
</feature>
<dbReference type="InterPro" id="IPR036388">
    <property type="entry name" value="WH-like_DNA-bd_sf"/>
</dbReference>
<feature type="domain" description="NB-ARC" evidence="5">
    <location>
        <begin position="543"/>
        <end position="683"/>
    </location>
</feature>
<dbReference type="PANTHER" id="PTHR23155:SF955">
    <property type="entry name" value="AAA+ ATPASE DOMAIN-CONTAINING PROTEIN"/>
    <property type="match status" value="1"/>
</dbReference>
<dbReference type="InterPro" id="IPR027417">
    <property type="entry name" value="P-loop_NTPase"/>
</dbReference>
<reference evidence="8" key="1">
    <citation type="submission" date="2018-02" db="EMBL/GenBank/DDBJ databases">
        <authorList>
            <person name="Cohen D.B."/>
            <person name="Kent A.D."/>
        </authorList>
    </citation>
    <scope>NUCLEOTIDE SEQUENCE</scope>
</reference>
<keyword evidence="4" id="KW-0812">Transmembrane</keyword>
<dbReference type="PRINTS" id="PR00364">
    <property type="entry name" value="DISEASERSIST"/>
</dbReference>
<evidence type="ECO:0000256" key="2">
    <source>
        <dbReference type="ARBA" id="ARBA00022821"/>
    </source>
</evidence>
<organism evidence="8">
    <name type="scientific">Fagus sylvatica</name>
    <name type="common">Beechnut</name>
    <dbReference type="NCBI Taxonomy" id="28930"/>
    <lineage>
        <taxon>Eukaryota</taxon>
        <taxon>Viridiplantae</taxon>
        <taxon>Streptophyta</taxon>
        <taxon>Embryophyta</taxon>
        <taxon>Tracheophyta</taxon>
        <taxon>Spermatophyta</taxon>
        <taxon>Magnoliopsida</taxon>
        <taxon>eudicotyledons</taxon>
        <taxon>Gunneridae</taxon>
        <taxon>Pentapetalae</taxon>
        <taxon>rosids</taxon>
        <taxon>fabids</taxon>
        <taxon>Fagales</taxon>
        <taxon>Fagaceae</taxon>
        <taxon>Fagus</taxon>
    </lineage>
</organism>
<name>A0A2N9F2E9_FAGSY</name>
<dbReference type="Pfam" id="PF00931">
    <property type="entry name" value="NB-ARC"/>
    <property type="match status" value="1"/>
</dbReference>
<evidence type="ECO:0000259" key="7">
    <source>
        <dbReference type="Pfam" id="PF23598"/>
    </source>
</evidence>
<dbReference type="InterPro" id="IPR032675">
    <property type="entry name" value="LRR_dom_sf"/>
</dbReference>
<keyword evidence="2" id="KW-0611">Plant defense</keyword>
<evidence type="ECO:0000256" key="1">
    <source>
        <dbReference type="ARBA" id="ARBA00022737"/>
    </source>
</evidence>
<evidence type="ECO:0000259" key="6">
    <source>
        <dbReference type="Pfam" id="PF23559"/>
    </source>
</evidence>
<dbReference type="GO" id="GO:0043531">
    <property type="term" value="F:ADP binding"/>
    <property type="evidence" value="ECO:0007669"/>
    <property type="project" value="InterPro"/>
</dbReference>
<feature type="transmembrane region" description="Helical" evidence="4">
    <location>
        <begin position="20"/>
        <end position="40"/>
    </location>
</feature>
<dbReference type="Gene3D" id="3.40.50.300">
    <property type="entry name" value="P-loop containing nucleotide triphosphate hydrolases"/>
    <property type="match status" value="1"/>
</dbReference>
<evidence type="ECO:0000256" key="4">
    <source>
        <dbReference type="SAM" id="Phobius"/>
    </source>
</evidence>
<dbReference type="FunFam" id="1.10.10.10:FF:000322">
    <property type="entry name" value="Probable disease resistance protein At1g63360"/>
    <property type="match status" value="1"/>
</dbReference>